<reference evidence="2 3" key="1">
    <citation type="submission" date="2016-01" db="EMBL/GenBank/DDBJ databases">
        <title>Highly variable Streptococcus oralis are common among viridans streptococci isolated from primates.</title>
        <authorList>
            <person name="Denapaite D."/>
            <person name="Rieger M."/>
            <person name="Koendgen S."/>
            <person name="Brueckner R."/>
            <person name="Ochigava I."/>
            <person name="Kappeler P."/>
            <person name="Maetz-Rensing K."/>
            <person name="Leendertz F."/>
            <person name="Hakenbeck R."/>
        </authorList>
    </citation>
    <scope>NUCLEOTIDE SEQUENCE [LARGE SCALE GENOMIC DNA]</scope>
    <source>
        <strain evidence="2 3">DD08</strain>
    </source>
</reference>
<evidence type="ECO:0000256" key="1">
    <source>
        <dbReference type="SAM" id="Phobius"/>
    </source>
</evidence>
<dbReference type="PATRIC" id="fig|45634.12.peg.609"/>
<keyword evidence="1" id="KW-0812">Transmembrane</keyword>
<accession>A0A139N3B5</accession>
<evidence type="ECO:0000313" key="2">
    <source>
        <dbReference type="EMBL" id="KXT70500.1"/>
    </source>
</evidence>
<proteinExistence type="predicted"/>
<dbReference type="Proteomes" id="UP000070377">
    <property type="component" value="Unassembled WGS sequence"/>
</dbReference>
<feature type="transmembrane region" description="Helical" evidence="1">
    <location>
        <begin position="12"/>
        <end position="30"/>
    </location>
</feature>
<gene>
    <name evidence="2" type="ORF">SCRDD08_00584</name>
</gene>
<dbReference type="AlphaFoldDB" id="A0A139N3B5"/>
<sequence length="194" mass="22764">MQEKINFKFYKELLFPVFCGLGAFVLLLALSQTDEVGGRMALISIILLMAMSGLFTCLAIVNREKSLRRCQELYSHFPELEKDFQLIYSDSRYARESLSLYLYKDAIIRVDSYFQFLMLSDLSDVTIKIEEVQETKYAKVHHLYLYYNPMSSNKDIRLAFGPYTDQKYIDLLQFLDIINQVAPRIRIYNEAVEK</sequence>
<dbReference type="STRING" id="45634.SCRDD08_00584"/>
<feature type="transmembrane region" description="Helical" evidence="1">
    <location>
        <begin position="42"/>
        <end position="61"/>
    </location>
</feature>
<keyword evidence="1" id="KW-0472">Membrane</keyword>
<evidence type="ECO:0000313" key="3">
    <source>
        <dbReference type="Proteomes" id="UP000070377"/>
    </source>
</evidence>
<protein>
    <submittedName>
        <fullName evidence="2">Uncharacterized protein</fullName>
    </submittedName>
</protein>
<organism evidence="2 3">
    <name type="scientific">Streptococcus cristatus</name>
    <dbReference type="NCBI Taxonomy" id="45634"/>
    <lineage>
        <taxon>Bacteria</taxon>
        <taxon>Bacillati</taxon>
        <taxon>Bacillota</taxon>
        <taxon>Bacilli</taxon>
        <taxon>Lactobacillales</taxon>
        <taxon>Streptococcaceae</taxon>
        <taxon>Streptococcus</taxon>
    </lineage>
</organism>
<dbReference type="RefSeq" id="WP_061423250.1">
    <property type="nucleotide sequence ID" value="NZ_KQ969062.1"/>
</dbReference>
<comment type="caution">
    <text evidence="2">The sequence shown here is derived from an EMBL/GenBank/DDBJ whole genome shotgun (WGS) entry which is preliminary data.</text>
</comment>
<name>A0A139N3B5_STRCR</name>
<keyword evidence="1" id="KW-1133">Transmembrane helix</keyword>
<dbReference type="EMBL" id="LQRD01000023">
    <property type="protein sequence ID" value="KXT70500.1"/>
    <property type="molecule type" value="Genomic_DNA"/>
</dbReference>